<gene>
    <name evidence="3" type="ORF">HY730_09880</name>
</gene>
<dbReference type="InterPro" id="IPR011856">
    <property type="entry name" value="tRNA_endonuc-like_dom_sf"/>
</dbReference>
<name>A0A933GMI9_UNCTE</name>
<dbReference type="AlphaFoldDB" id="A0A933GMI9"/>
<dbReference type="Proteomes" id="UP000772181">
    <property type="component" value="Unassembled WGS sequence"/>
</dbReference>
<dbReference type="NCBIfam" id="NF009154">
    <property type="entry name" value="PRK12497.3-3"/>
    <property type="match status" value="1"/>
</dbReference>
<sequence>MGDRRQEIGRKGEQVAEKFLKSSGYKILERNYRCPAGEIDIIAEEKGILVFTEVRTLSGEGWGLPQMSISFTKQKKIVKTSLYYLSEKRLWDRTCRFDVVAVTRPGEKEESIELLRGAFEAEE</sequence>
<dbReference type="PANTHER" id="PTHR34039:SF1">
    <property type="entry name" value="UPF0102 PROTEIN YRAN"/>
    <property type="match status" value="1"/>
</dbReference>
<comment type="similarity">
    <text evidence="1 2">Belongs to the UPF0102 family.</text>
</comment>
<dbReference type="HAMAP" id="MF_00048">
    <property type="entry name" value="UPF0102"/>
    <property type="match status" value="1"/>
</dbReference>
<evidence type="ECO:0000313" key="3">
    <source>
        <dbReference type="EMBL" id="MBI4596662.1"/>
    </source>
</evidence>
<dbReference type="CDD" id="cd20736">
    <property type="entry name" value="PoNe_Nuclease"/>
    <property type="match status" value="1"/>
</dbReference>
<comment type="caution">
    <text evidence="3">The sequence shown here is derived from an EMBL/GenBank/DDBJ whole genome shotgun (WGS) entry which is preliminary data.</text>
</comment>
<dbReference type="Gene3D" id="3.40.1350.10">
    <property type="match status" value="1"/>
</dbReference>
<dbReference type="InterPro" id="IPR011335">
    <property type="entry name" value="Restrct_endonuc-II-like"/>
</dbReference>
<dbReference type="EMBL" id="JACQWF010000425">
    <property type="protein sequence ID" value="MBI4596662.1"/>
    <property type="molecule type" value="Genomic_DNA"/>
</dbReference>
<dbReference type="NCBIfam" id="NF009150">
    <property type="entry name" value="PRK12497.1-3"/>
    <property type="match status" value="1"/>
</dbReference>
<dbReference type="SUPFAM" id="SSF52980">
    <property type="entry name" value="Restriction endonuclease-like"/>
    <property type="match status" value="1"/>
</dbReference>
<evidence type="ECO:0000313" key="4">
    <source>
        <dbReference type="Proteomes" id="UP000772181"/>
    </source>
</evidence>
<evidence type="ECO:0000256" key="2">
    <source>
        <dbReference type="HAMAP-Rule" id="MF_00048"/>
    </source>
</evidence>
<dbReference type="Pfam" id="PF02021">
    <property type="entry name" value="UPF0102"/>
    <property type="match status" value="1"/>
</dbReference>
<organism evidence="3 4">
    <name type="scientific">Tectimicrobiota bacterium</name>
    <dbReference type="NCBI Taxonomy" id="2528274"/>
    <lineage>
        <taxon>Bacteria</taxon>
        <taxon>Pseudomonadati</taxon>
        <taxon>Nitrospinota/Tectimicrobiota group</taxon>
        <taxon>Candidatus Tectimicrobiota</taxon>
    </lineage>
</organism>
<dbReference type="NCBIfam" id="TIGR00252">
    <property type="entry name" value="YraN family protein"/>
    <property type="match status" value="1"/>
</dbReference>
<protein>
    <recommendedName>
        <fullName evidence="2">UPF0102 protein HY730_09880</fullName>
    </recommendedName>
</protein>
<dbReference type="PANTHER" id="PTHR34039">
    <property type="entry name" value="UPF0102 PROTEIN YRAN"/>
    <property type="match status" value="1"/>
</dbReference>
<evidence type="ECO:0000256" key="1">
    <source>
        <dbReference type="ARBA" id="ARBA00006738"/>
    </source>
</evidence>
<reference evidence="3" key="1">
    <citation type="submission" date="2020-07" db="EMBL/GenBank/DDBJ databases">
        <title>Huge and variable diversity of episymbiotic CPR bacteria and DPANN archaea in groundwater ecosystems.</title>
        <authorList>
            <person name="He C.Y."/>
            <person name="Keren R."/>
            <person name="Whittaker M."/>
            <person name="Farag I.F."/>
            <person name="Doudna J."/>
            <person name="Cate J.H.D."/>
            <person name="Banfield J.F."/>
        </authorList>
    </citation>
    <scope>NUCLEOTIDE SEQUENCE</scope>
    <source>
        <strain evidence="3">NC_groundwater_1482_Ag_S-0.65um_47_24</strain>
    </source>
</reference>
<accession>A0A933GMI9</accession>
<proteinExistence type="inferred from homology"/>
<dbReference type="GO" id="GO:0003676">
    <property type="term" value="F:nucleic acid binding"/>
    <property type="evidence" value="ECO:0007669"/>
    <property type="project" value="InterPro"/>
</dbReference>
<dbReference type="InterPro" id="IPR003509">
    <property type="entry name" value="UPF0102_YraN-like"/>
</dbReference>